<feature type="transmembrane region" description="Helical" evidence="6">
    <location>
        <begin position="280"/>
        <end position="301"/>
    </location>
</feature>
<dbReference type="GO" id="GO:0015293">
    <property type="term" value="F:symporter activity"/>
    <property type="evidence" value="ECO:0007669"/>
    <property type="project" value="InterPro"/>
</dbReference>
<gene>
    <name evidence="7" type="ORF">SAMN04488089_104122</name>
</gene>
<evidence type="ECO:0000256" key="1">
    <source>
        <dbReference type="ARBA" id="ARBA00004141"/>
    </source>
</evidence>
<organism evidence="7 8">
    <name type="scientific">Myroides profundi</name>
    <dbReference type="NCBI Taxonomy" id="480520"/>
    <lineage>
        <taxon>Bacteria</taxon>
        <taxon>Pseudomonadati</taxon>
        <taxon>Bacteroidota</taxon>
        <taxon>Flavobacteriia</taxon>
        <taxon>Flavobacteriales</taxon>
        <taxon>Flavobacteriaceae</taxon>
        <taxon>Myroides</taxon>
    </lineage>
</organism>
<accession>A0AAJ4W2R7</accession>
<feature type="transmembrane region" description="Helical" evidence="6">
    <location>
        <begin position="126"/>
        <end position="145"/>
    </location>
</feature>
<dbReference type="PANTHER" id="PTHR42865">
    <property type="entry name" value="PROTON/GLUTAMATE-ASPARTATE SYMPORTER"/>
    <property type="match status" value="1"/>
</dbReference>
<comment type="subcellular location">
    <subcellularLocation>
        <location evidence="1">Membrane</location>
        <topology evidence="1">Multi-pass membrane protein</topology>
    </subcellularLocation>
</comment>
<dbReference type="PRINTS" id="PR00173">
    <property type="entry name" value="EDTRNSPORT"/>
</dbReference>
<dbReference type="Proteomes" id="UP000183496">
    <property type="component" value="Unassembled WGS sequence"/>
</dbReference>
<evidence type="ECO:0000256" key="5">
    <source>
        <dbReference type="ARBA" id="ARBA00023136"/>
    </source>
</evidence>
<protein>
    <submittedName>
        <fullName evidence="7">Na+/H+-dicarboxylate symporter</fullName>
    </submittedName>
</protein>
<keyword evidence="2" id="KW-0813">Transport</keyword>
<evidence type="ECO:0000256" key="2">
    <source>
        <dbReference type="ARBA" id="ARBA00022448"/>
    </source>
</evidence>
<keyword evidence="3 6" id="KW-0812">Transmembrane</keyword>
<dbReference type="RefSeq" id="WP_041895591.1">
    <property type="nucleotide sequence ID" value="NZ_CP010817.1"/>
</dbReference>
<evidence type="ECO:0000313" key="8">
    <source>
        <dbReference type="Proteomes" id="UP000183496"/>
    </source>
</evidence>
<proteinExistence type="predicted"/>
<evidence type="ECO:0000313" key="7">
    <source>
        <dbReference type="EMBL" id="SEQ58358.1"/>
    </source>
</evidence>
<feature type="transmembrane region" description="Helical" evidence="6">
    <location>
        <begin position="165"/>
        <end position="185"/>
    </location>
</feature>
<dbReference type="AlphaFoldDB" id="A0AAJ4W2R7"/>
<dbReference type="InterPro" id="IPR036458">
    <property type="entry name" value="Na:dicarbo_symporter_sf"/>
</dbReference>
<name>A0AAJ4W2R7_MYRPR</name>
<feature type="transmembrane region" description="Helical" evidence="6">
    <location>
        <begin position="12"/>
        <end position="35"/>
    </location>
</feature>
<dbReference type="KEGG" id="mpw:MPR_3233"/>
<dbReference type="EMBL" id="FOFY01000004">
    <property type="protein sequence ID" value="SEQ58358.1"/>
    <property type="molecule type" value="Genomic_DNA"/>
</dbReference>
<keyword evidence="4 6" id="KW-1133">Transmembrane helix</keyword>
<feature type="transmembrane region" description="Helical" evidence="6">
    <location>
        <begin position="197"/>
        <end position="219"/>
    </location>
</feature>
<dbReference type="GO" id="GO:0005886">
    <property type="term" value="C:plasma membrane"/>
    <property type="evidence" value="ECO:0007669"/>
    <property type="project" value="TreeGrafter"/>
</dbReference>
<evidence type="ECO:0000256" key="6">
    <source>
        <dbReference type="SAM" id="Phobius"/>
    </source>
</evidence>
<evidence type="ECO:0000256" key="3">
    <source>
        <dbReference type="ARBA" id="ARBA00022692"/>
    </source>
</evidence>
<dbReference type="Gene3D" id="1.10.3860.10">
    <property type="entry name" value="Sodium:dicarboxylate symporter"/>
    <property type="match status" value="1"/>
</dbReference>
<reference evidence="7 8" key="1">
    <citation type="submission" date="2016-10" db="EMBL/GenBank/DDBJ databases">
        <authorList>
            <person name="Varghese N."/>
            <person name="Submissions S."/>
        </authorList>
    </citation>
    <scope>NUCLEOTIDE SEQUENCE [LARGE SCALE GENOMIC DNA]</scope>
    <source>
        <strain evidence="8">DSM 19823 / KCTC 23066 / CCTCC M 208030 / D25</strain>
    </source>
</reference>
<comment type="caution">
    <text evidence="7">The sequence shown here is derived from an EMBL/GenBank/DDBJ whole genome shotgun (WGS) entry which is preliminary data.</text>
</comment>
<keyword evidence="8" id="KW-1185">Reference proteome</keyword>
<evidence type="ECO:0000256" key="4">
    <source>
        <dbReference type="ARBA" id="ARBA00022989"/>
    </source>
</evidence>
<dbReference type="InterPro" id="IPR001991">
    <property type="entry name" value="Na-dicarboxylate_symporter"/>
</dbReference>
<feature type="transmembrane region" description="Helical" evidence="6">
    <location>
        <begin position="307"/>
        <end position="324"/>
    </location>
</feature>
<feature type="transmembrane region" description="Helical" evidence="6">
    <location>
        <begin position="239"/>
        <end position="259"/>
    </location>
</feature>
<dbReference type="SUPFAM" id="SSF118215">
    <property type="entry name" value="Proton glutamate symport protein"/>
    <property type="match status" value="1"/>
</dbReference>
<dbReference type="PANTHER" id="PTHR42865:SF10">
    <property type="entry name" value="SODIUM:DICARBOXYLATE SYMPORTER FAMILY PROTEIN"/>
    <property type="match status" value="1"/>
</dbReference>
<feature type="transmembrane region" description="Helical" evidence="6">
    <location>
        <begin position="41"/>
        <end position="59"/>
    </location>
</feature>
<feature type="transmembrane region" description="Helical" evidence="6">
    <location>
        <begin position="71"/>
        <end position="90"/>
    </location>
</feature>
<sequence>MLKKLVNNTIVRLISGVIIGLLVGPYLNDILLQIILSTKHILGQLILFLVPLIILGFIVSSIAKLDQKSSVIIGFSLAIAYISSVGAGLFSGSLGYTILPWLDIPSTAATGRALPEMLFKLDIPPIFDVMTSLVLALMIGLGILWTQSKPLEIAFDHFKEIVLLLVNRVLVPLLPLYISCNFALLSYVGSIQSQLPIFLIVIIIVILAHIVWIAILYTIAGLYAKKNPWEVLKHYGPTYLTALGTMSSAASLGVALQSAHKSKVLKPEITNFTIPFFSNVHLCGAMVTETFFVMTVSLVLYGHLPDVSTLILFVLLLGVFALGAPGVPGGALMASLGLITSMLGFDDTGIALVLTIFALQDSFGTACNIVGDGALSLMATAFHERQQKREAQ</sequence>
<dbReference type="Pfam" id="PF00375">
    <property type="entry name" value="SDF"/>
    <property type="match status" value="1"/>
</dbReference>
<keyword evidence="5 6" id="KW-0472">Membrane</keyword>